<feature type="transmembrane region" description="Helical" evidence="1">
    <location>
        <begin position="107"/>
        <end position="124"/>
    </location>
</feature>
<evidence type="ECO:0000313" key="2">
    <source>
        <dbReference type="EMBL" id="MFF3221503.1"/>
    </source>
</evidence>
<proteinExistence type="predicted"/>
<keyword evidence="1" id="KW-0812">Transmembrane</keyword>
<dbReference type="PROSITE" id="PS51257">
    <property type="entry name" value="PROKAR_LIPOPROTEIN"/>
    <property type="match status" value="1"/>
</dbReference>
<reference evidence="2 3" key="1">
    <citation type="submission" date="2024-10" db="EMBL/GenBank/DDBJ databases">
        <title>The Natural Products Discovery Center: Release of the First 8490 Sequenced Strains for Exploring Actinobacteria Biosynthetic Diversity.</title>
        <authorList>
            <person name="Kalkreuter E."/>
            <person name="Kautsar S.A."/>
            <person name="Yang D."/>
            <person name="Bader C.D."/>
            <person name="Teijaro C.N."/>
            <person name="Fluegel L."/>
            <person name="Davis C.M."/>
            <person name="Simpson J.R."/>
            <person name="Lauterbach L."/>
            <person name="Steele A.D."/>
            <person name="Gui C."/>
            <person name="Meng S."/>
            <person name="Li G."/>
            <person name="Viehrig K."/>
            <person name="Ye F."/>
            <person name="Su P."/>
            <person name="Kiefer A.F."/>
            <person name="Nichols A."/>
            <person name="Cepeda A.J."/>
            <person name="Yan W."/>
            <person name="Fan B."/>
            <person name="Jiang Y."/>
            <person name="Adhikari A."/>
            <person name="Zheng C.-J."/>
            <person name="Schuster L."/>
            <person name="Cowan T.M."/>
            <person name="Smanski M.J."/>
            <person name="Chevrette M.G."/>
            <person name="De Carvalho L.P.S."/>
            <person name="Shen B."/>
        </authorList>
    </citation>
    <scope>NUCLEOTIDE SEQUENCE [LARGE SCALE GENOMIC DNA]</scope>
    <source>
        <strain evidence="2 3">NPDC003040</strain>
    </source>
</reference>
<name>A0ABW6QKA2_9NOCA</name>
<dbReference type="Proteomes" id="UP001601948">
    <property type="component" value="Unassembled WGS sequence"/>
</dbReference>
<organism evidence="2 3">
    <name type="scientific">Nocardia suismassiliense</name>
    <dbReference type="NCBI Taxonomy" id="2077092"/>
    <lineage>
        <taxon>Bacteria</taxon>
        <taxon>Bacillati</taxon>
        <taxon>Actinomycetota</taxon>
        <taxon>Actinomycetes</taxon>
        <taxon>Mycobacteriales</taxon>
        <taxon>Nocardiaceae</taxon>
        <taxon>Nocardia</taxon>
    </lineage>
</organism>
<keyword evidence="1" id="KW-0472">Membrane</keyword>
<gene>
    <name evidence="2" type="ORF">ACFYV7_01800</name>
</gene>
<accession>A0ABW6QKA2</accession>
<evidence type="ECO:0000313" key="3">
    <source>
        <dbReference type="Proteomes" id="UP001601948"/>
    </source>
</evidence>
<feature type="transmembrane region" description="Helical" evidence="1">
    <location>
        <begin position="21"/>
        <end position="40"/>
    </location>
</feature>
<dbReference type="RefSeq" id="WP_387712579.1">
    <property type="nucleotide sequence ID" value="NZ_JBIAPI010000001.1"/>
</dbReference>
<keyword evidence="1" id="KW-1133">Transmembrane helix</keyword>
<feature type="transmembrane region" description="Helical" evidence="1">
    <location>
        <begin position="52"/>
        <end position="68"/>
    </location>
</feature>
<protein>
    <submittedName>
        <fullName evidence="2">Uncharacterized protein</fullName>
    </submittedName>
</protein>
<evidence type="ECO:0000256" key="1">
    <source>
        <dbReference type="SAM" id="Phobius"/>
    </source>
</evidence>
<sequence length="136" mass="15156">MSENRARRETEWEPRVRLFGLLVLAVVPIVIGCGLLFTFVGEYAGVGVVQRIAIGVALAVALSAIAVCRRRPPRGHLFTAARTAFFTTYAAIAVTAVLTVRNDNWEILSIPIYFMLIFSLHALYERCTRRFEALGK</sequence>
<comment type="caution">
    <text evidence="2">The sequence shown here is derived from an EMBL/GenBank/DDBJ whole genome shotgun (WGS) entry which is preliminary data.</text>
</comment>
<feature type="transmembrane region" description="Helical" evidence="1">
    <location>
        <begin position="80"/>
        <end position="101"/>
    </location>
</feature>
<dbReference type="EMBL" id="JBIAPI010000001">
    <property type="protein sequence ID" value="MFF3221503.1"/>
    <property type="molecule type" value="Genomic_DNA"/>
</dbReference>
<keyword evidence="3" id="KW-1185">Reference proteome</keyword>